<name>A0A1H5TB99_9VIBR</name>
<dbReference type="Proteomes" id="UP000236721">
    <property type="component" value="Unassembled WGS sequence"/>
</dbReference>
<dbReference type="AlphaFoldDB" id="A0A1H5TB99"/>
<dbReference type="EMBL" id="FNVG01000002">
    <property type="protein sequence ID" value="SEF59267.1"/>
    <property type="molecule type" value="Genomic_DNA"/>
</dbReference>
<dbReference type="RefSeq" id="WP_160111322.1">
    <property type="nucleotide sequence ID" value="NZ_FNVG01000002.1"/>
</dbReference>
<accession>A0A1H5TB99</accession>
<evidence type="ECO:0000313" key="1">
    <source>
        <dbReference type="EMBL" id="SEF59267.1"/>
    </source>
</evidence>
<proteinExistence type="predicted"/>
<reference evidence="2" key="1">
    <citation type="submission" date="2016-10" db="EMBL/GenBank/DDBJ databases">
        <authorList>
            <person name="Varghese N."/>
            <person name="Submissions S."/>
        </authorList>
    </citation>
    <scope>NUCLEOTIDE SEQUENCE [LARGE SCALE GENOMIC DNA]</scope>
    <source>
        <strain evidence="2">CGMCC 1.7062</strain>
    </source>
</reference>
<keyword evidence="2" id="KW-1185">Reference proteome</keyword>
<organism evidence="1 2">
    <name type="scientific">Vibrio hangzhouensis</name>
    <dbReference type="NCBI Taxonomy" id="462991"/>
    <lineage>
        <taxon>Bacteria</taxon>
        <taxon>Pseudomonadati</taxon>
        <taxon>Pseudomonadota</taxon>
        <taxon>Gammaproteobacteria</taxon>
        <taxon>Vibrionales</taxon>
        <taxon>Vibrionaceae</taxon>
        <taxon>Vibrio</taxon>
    </lineage>
</organism>
<protein>
    <submittedName>
        <fullName evidence="1">Uncharacterized protein</fullName>
    </submittedName>
</protein>
<sequence length="55" mass="5817">MRSHQRVLNSVGVDGQVLIKLGVALCTLGSVGALIDYRQAVGSASAIFGLNYYAY</sequence>
<gene>
    <name evidence="1" type="ORF">SAMN04488244_102169</name>
</gene>
<evidence type="ECO:0000313" key="2">
    <source>
        <dbReference type="Proteomes" id="UP000236721"/>
    </source>
</evidence>